<evidence type="ECO:0000259" key="2">
    <source>
        <dbReference type="Pfam" id="PF00534"/>
    </source>
</evidence>
<dbReference type="CDD" id="cd03809">
    <property type="entry name" value="GT4_MtfB-like"/>
    <property type="match status" value="1"/>
</dbReference>
<proteinExistence type="predicted"/>
<evidence type="ECO:0000256" key="1">
    <source>
        <dbReference type="ARBA" id="ARBA00022679"/>
    </source>
</evidence>
<dbReference type="InterPro" id="IPR001296">
    <property type="entry name" value="Glyco_trans_1"/>
</dbReference>
<dbReference type="GO" id="GO:0016757">
    <property type="term" value="F:glycosyltransferase activity"/>
    <property type="evidence" value="ECO:0007669"/>
    <property type="project" value="InterPro"/>
</dbReference>
<dbReference type="InParanoid" id="A0A0D2JNT6"/>
<dbReference type="GO" id="GO:0009103">
    <property type="term" value="P:lipopolysaccharide biosynthetic process"/>
    <property type="evidence" value="ECO:0007669"/>
    <property type="project" value="TreeGrafter"/>
</dbReference>
<dbReference type="STRING" id="1429043.X474_26000"/>
<organism evidence="4 5">
    <name type="scientific">Dethiosulfatarculus sandiegensis</name>
    <dbReference type="NCBI Taxonomy" id="1429043"/>
    <lineage>
        <taxon>Bacteria</taxon>
        <taxon>Pseudomonadati</taxon>
        <taxon>Thermodesulfobacteriota</taxon>
        <taxon>Desulfarculia</taxon>
        <taxon>Desulfarculales</taxon>
        <taxon>Desulfarculaceae</taxon>
        <taxon>Dethiosulfatarculus</taxon>
    </lineage>
</organism>
<dbReference type="PANTHER" id="PTHR46401:SF2">
    <property type="entry name" value="GLYCOSYLTRANSFERASE WBBK-RELATED"/>
    <property type="match status" value="1"/>
</dbReference>
<sequence>MRVGIDICRLTDPWTGVGNYIYNLVSGLAKVDQANQYVLYPYFWDCFPKKYKGLAEFVPNSPNFRLHGADKVELGVKLFWCKLKLPKEPQLAKVDVTHSTNISGPRLRNSKLAVTIHDLSFVYEPQWHKKDNVAFSMRALNRAVRRADALIVPSEFTARELIRFDPSVRGRVRVVYEAVSPRFSAAQSKKALAGLRKKYGLEKPFFLFVGTLEPRKNLPHLVKVFHHLWENGLIEQDLVLVGGEGWKADETMRAIKDPAGRGKVKALGYVPFEDLPGLYQAAYGVVYPSLYEGFGLPVLEAMACGAPVITSNISSLPEVAGEAALLTDPVDESSLADAVVRLGRDQGLKNRMSGLSLEQAAKFSREAMGQGTLSVYRELAG</sequence>
<keyword evidence="1 4" id="KW-0808">Transferase</keyword>
<dbReference type="InterPro" id="IPR028098">
    <property type="entry name" value="Glyco_trans_4-like_N"/>
</dbReference>
<evidence type="ECO:0000313" key="5">
    <source>
        <dbReference type="Proteomes" id="UP000032233"/>
    </source>
</evidence>
<protein>
    <submittedName>
        <fullName evidence="4">Glycosyl transferase family 1</fullName>
    </submittedName>
</protein>
<dbReference type="OrthoDB" id="9767517at2"/>
<comment type="caution">
    <text evidence="4">The sequence shown here is derived from an EMBL/GenBank/DDBJ whole genome shotgun (WGS) entry which is preliminary data.</text>
</comment>
<dbReference type="FunFam" id="3.40.50.2000:FF:000119">
    <property type="entry name" value="Glycosyl transferase group 1"/>
    <property type="match status" value="1"/>
</dbReference>
<keyword evidence="5" id="KW-1185">Reference proteome</keyword>
<dbReference type="AlphaFoldDB" id="A0A0D2JNT6"/>
<dbReference type="Gene3D" id="3.40.50.2000">
    <property type="entry name" value="Glycogen Phosphorylase B"/>
    <property type="match status" value="2"/>
</dbReference>
<dbReference type="EMBL" id="AZAC01000067">
    <property type="protein sequence ID" value="KIX11155.1"/>
    <property type="molecule type" value="Genomic_DNA"/>
</dbReference>
<dbReference type="Proteomes" id="UP000032233">
    <property type="component" value="Unassembled WGS sequence"/>
</dbReference>
<dbReference type="Pfam" id="PF00534">
    <property type="entry name" value="Glycos_transf_1"/>
    <property type="match status" value="1"/>
</dbReference>
<gene>
    <name evidence="4" type="ORF">X474_26000</name>
</gene>
<feature type="domain" description="Glycosyl transferase family 1" evidence="2">
    <location>
        <begin position="200"/>
        <end position="353"/>
    </location>
</feature>
<evidence type="ECO:0000313" key="4">
    <source>
        <dbReference type="EMBL" id="KIX11155.1"/>
    </source>
</evidence>
<accession>A0A0D2JNT6</accession>
<reference evidence="4 5" key="1">
    <citation type="submission" date="2013-11" db="EMBL/GenBank/DDBJ databases">
        <title>Metagenomic analysis of a methanogenic consortium involved in long chain n-alkane degradation.</title>
        <authorList>
            <person name="Davidova I.A."/>
            <person name="Callaghan A.V."/>
            <person name="Wawrik B."/>
            <person name="Pruitt S."/>
            <person name="Marks C."/>
            <person name="Duncan K.E."/>
            <person name="Suflita J.M."/>
        </authorList>
    </citation>
    <scope>NUCLEOTIDE SEQUENCE [LARGE SCALE GENOMIC DNA]</scope>
    <source>
        <strain evidence="4 5">SPR</strain>
    </source>
</reference>
<evidence type="ECO:0000259" key="3">
    <source>
        <dbReference type="Pfam" id="PF13439"/>
    </source>
</evidence>
<dbReference type="SUPFAM" id="SSF53756">
    <property type="entry name" value="UDP-Glycosyltransferase/glycogen phosphorylase"/>
    <property type="match status" value="1"/>
</dbReference>
<dbReference type="PANTHER" id="PTHR46401">
    <property type="entry name" value="GLYCOSYLTRANSFERASE WBBK-RELATED"/>
    <property type="match status" value="1"/>
</dbReference>
<dbReference type="Pfam" id="PF13439">
    <property type="entry name" value="Glyco_transf_4"/>
    <property type="match status" value="1"/>
</dbReference>
<name>A0A0D2JNT6_9BACT</name>
<dbReference type="PATRIC" id="fig|1429043.3.peg.5494"/>
<feature type="domain" description="Glycosyltransferase subfamily 4-like N-terminal" evidence="3">
    <location>
        <begin position="15"/>
        <end position="181"/>
    </location>
</feature>